<keyword evidence="2" id="KW-1185">Reference proteome</keyword>
<organism evidence="1 2">
    <name type="scientific">Araneus ventricosus</name>
    <name type="common">Orbweaver spider</name>
    <name type="synonym">Epeira ventricosa</name>
    <dbReference type="NCBI Taxonomy" id="182803"/>
    <lineage>
        <taxon>Eukaryota</taxon>
        <taxon>Metazoa</taxon>
        <taxon>Ecdysozoa</taxon>
        <taxon>Arthropoda</taxon>
        <taxon>Chelicerata</taxon>
        <taxon>Arachnida</taxon>
        <taxon>Araneae</taxon>
        <taxon>Araneomorphae</taxon>
        <taxon>Entelegynae</taxon>
        <taxon>Araneoidea</taxon>
        <taxon>Araneidae</taxon>
        <taxon>Araneus</taxon>
    </lineage>
</organism>
<dbReference type="OrthoDB" id="125347at2759"/>
<reference evidence="1 2" key="1">
    <citation type="journal article" date="2019" name="Sci. Rep.">
        <title>Orb-weaving spider Araneus ventricosus genome elucidates the spidroin gene catalogue.</title>
        <authorList>
            <person name="Kono N."/>
            <person name="Nakamura H."/>
            <person name="Ohtoshi R."/>
            <person name="Moran D.A.P."/>
            <person name="Shinohara A."/>
            <person name="Yoshida Y."/>
            <person name="Fujiwara M."/>
            <person name="Mori M."/>
            <person name="Tomita M."/>
            <person name="Arakawa K."/>
        </authorList>
    </citation>
    <scope>NUCLEOTIDE SEQUENCE [LARGE SCALE GENOMIC DNA]</scope>
</reference>
<comment type="caution">
    <text evidence="1">The sequence shown here is derived from an EMBL/GenBank/DDBJ whole genome shotgun (WGS) entry which is preliminary data.</text>
</comment>
<protein>
    <submittedName>
        <fullName evidence="1">Uncharacterized protein</fullName>
    </submittedName>
</protein>
<dbReference type="EMBL" id="BGPR01109035">
    <property type="protein sequence ID" value="GBM84629.1"/>
    <property type="molecule type" value="Genomic_DNA"/>
</dbReference>
<dbReference type="Proteomes" id="UP000499080">
    <property type="component" value="Unassembled WGS sequence"/>
</dbReference>
<accession>A0A4Y2J4T5</accession>
<sequence length="110" mass="12895">MRQSKKVTTEKPGIRKRIITVEHRLSEYRSTKTSVTRKRFNWQIQICSPCRFEECVQGDIQDWLECDDDEPGYQVLVDDEIFAHVVDEKTLCDDEEKPSDSDRADEGTIK</sequence>
<evidence type="ECO:0000313" key="1">
    <source>
        <dbReference type="EMBL" id="GBM84629.1"/>
    </source>
</evidence>
<name>A0A4Y2J4T5_ARAVE</name>
<dbReference type="AlphaFoldDB" id="A0A4Y2J4T5"/>
<gene>
    <name evidence="1" type="ORF">AVEN_141723_1</name>
</gene>
<proteinExistence type="predicted"/>
<evidence type="ECO:0000313" key="2">
    <source>
        <dbReference type="Proteomes" id="UP000499080"/>
    </source>
</evidence>